<gene>
    <name evidence="2" type="ORF">SPSK_07378</name>
</gene>
<feature type="region of interest" description="Disordered" evidence="1">
    <location>
        <begin position="288"/>
        <end position="392"/>
    </location>
</feature>
<reference evidence="2 3" key="1">
    <citation type="journal article" date="2014" name="BMC Genomics">
        <title>Comparative genomics of the major fungal agents of human and animal Sporotrichosis: Sporothrix schenckii and Sporothrix brasiliensis.</title>
        <authorList>
            <person name="Teixeira M.M."/>
            <person name="de Almeida L.G."/>
            <person name="Kubitschek-Barreira P."/>
            <person name="Alves F.L."/>
            <person name="Kioshima E.S."/>
            <person name="Abadio A.K."/>
            <person name="Fernandes L."/>
            <person name="Derengowski L.S."/>
            <person name="Ferreira K.S."/>
            <person name="Souza R.C."/>
            <person name="Ruiz J.C."/>
            <person name="de Andrade N.C."/>
            <person name="Paes H.C."/>
            <person name="Nicola A.M."/>
            <person name="Albuquerque P."/>
            <person name="Gerber A.L."/>
            <person name="Martins V.P."/>
            <person name="Peconick L.D."/>
            <person name="Neto A.V."/>
            <person name="Chaucanez C.B."/>
            <person name="Silva P.A."/>
            <person name="Cunha O.L."/>
            <person name="de Oliveira F.F."/>
            <person name="dos Santos T.C."/>
            <person name="Barros A.L."/>
            <person name="Soares M.A."/>
            <person name="de Oliveira L.M."/>
            <person name="Marini M.M."/>
            <person name="Villalobos-Duno H."/>
            <person name="Cunha M.M."/>
            <person name="de Hoog S."/>
            <person name="da Silveira J.F."/>
            <person name="Henrissat B."/>
            <person name="Nino-Vega G.A."/>
            <person name="Cisalpino P.S."/>
            <person name="Mora-Montes H.M."/>
            <person name="Almeida S.R."/>
            <person name="Stajich J.E."/>
            <person name="Lopes-Bezerra L.M."/>
            <person name="Vasconcelos A.T."/>
            <person name="Felipe M.S."/>
        </authorList>
    </citation>
    <scope>NUCLEOTIDE SEQUENCE [LARGE SCALE GENOMIC DNA]</scope>
    <source>
        <strain evidence="2 3">1099-18</strain>
    </source>
</reference>
<dbReference type="RefSeq" id="XP_016591186.1">
    <property type="nucleotide sequence ID" value="XM_016734042.1"/>
</dbReference>
<feature type="compositionally biased region" description="Basic and acidic residues" evidence="1">
    <location>
        <begin position="329"/>
        <end position="343"/>
    </location>
</feature>
<comment type="caution">
    <text evidence="2">The sequence shown here is derived from an EMBL/GenBank/DDBJ whole genome shotgun (WGS) entry which is preliminary data.</text>
</comment>
<proteinExistence type="predicted"/>
<dbReference type="Gene3D" id="3.40.50.1820">
    <property type="entry name" value="alpha/beta hydrolase"/>
    <property type="match status" value="1"/>
</dbReference>
<organism evidence="2 3">
    <name type="scientific">Sporothrix schenckii 1099-18</name>
    <dbReference type="NCBI Taxonomy" id="1397361"/>
    <lineage>
        <taxon>Eukaryota</taxon>
        <taxon>Fungi</taxon>
        <taxon>Dikarya</taxon>
        <taxon>Ascomycota</taxon>
        <taxon>Pezizomycotina</taxon>
        <taxon>Sordariomycetes</taxon>
        <taxon>Sordariomycetidae</taxon>
        <taxon>Ophiostomatales</taxon>
        <taxon>Ophiostomataceae</taxon>
        <taxon>Sporothrix</taxon>
    </lineage>
</organism>
<dbReference type="Proteomes" id="UP000033710">
    <property type="component" value="Unassembled WGS sequence"/>
</dbReference>
<evidence type="ECO:0000313" key="3">
    <source>
        <dbReference type="Proteomes" id="UP000033710"/>
    </source>
</evidence>
<dbReference type="AlphaFoldDB" id="A0A0F2MI53"/>
<feature type="compositionally biased region" description="Low complexity" evidence="1">
    <location>
        <begin position="449"/>
        <end position="460"/>
    </location>
</feature>
<evidence type="ECO:0000313" key="2">
    <source>
        <dbReference type="EMBL" id="KJR88510.1"/>
    </source>
</evidence>
<feature type="region of interest" description="Disordered" evidence="1">
    <location>
        <begin position="428"/>
        <end position="475"/>
    </location>
</feature>
<accession>A0A0F2MI53</accession>
<evidence type="ECO:0008006" key="4">
    <source>
        <dbReference type="Google" id="ProtNLM"/>
    </source>
</evidence>
<dbReference type="VEuPathDB" id="FungiDB:SPSK_07378"/>
<dbReference type="SUPFAM" id="SSF53474">
    <property type="entry name" value="alpha/beta-Hydrolases"/>
    <property type="match status" value="1"/>
</dbReference>
<protein>
    <recommendedName>
        <fullName evidence="4">Acid phosphatase</fullName>
    </recommendedName>
</protein>
<dbReference type="PANTHER" id="PTHR42103:SF2">
    <property type="entry name" value="AB HYDROLASE-1 DOMAIN-CONTAINING PROTEIN"/>
    <property type="match status" value="1"/>
</dbReference>
<feature type="region of interest" description="Disordered" evidence="1">
    <location>
        <begin position="233"/>
        <end position="268"/>
    </location>
</feature>
<feature type="compositionally biased region" description="Acidic residues" evidence="1">
    <location>
        <begin position="461"/>
        <end position="470"/>
    </location>
</feature>
<dbReference type="InterPro" id="IPR029058">
    <property type="entry name" value="AB_hydrolase_fold"/>
</dbReference>
<dbReference type="OrthoDB" id="10260961at2759"/>
<reference evidence="2 3" key="2">
    <citation type="journal article" date="2015" name="Eukaryot. Cell">
        <title>Asexual propagation of a virulent clone complex in a human and feline outbreak of sporotrichosis.</title>
        <authorList>
            <person name="Teixeira Mde M."/>
            <person name="Rodrigues A.M."/>
            <person name="Tsui C.K."/>
            <person name="de Almeida L.G."/>
            <person name="Van Diepeningen A.D."/>
            <person name="van den Ende B.G."/>
            <person name="Fernandes G.F."/>
            <person name="Kano R."/>
            <person name="Hamelin R.C."/>
            <person name="Lopes-Bezerra L.M."/>
            <person name="Vasconcelos A.T."/>
            <person name="de Hoog S."/>
            <person name="de Camargo Z.P."/>
            <person name="Felipe M.S."/>
        </authorList>
    </citation>
    <scope>NUCLEOTIDE SEQUENCE [LARGE SCALE GENOMIC DNA]</scope>
    <source>
        <strain evidence="2 3">1099-18</strain>
    </source>
</reference>
<dbReference type="EMBL" id="AXCR01000004">
    <property type="protein sequence ID" value="KJR88510.1"/>
    <property type="molecule type" value="Genomic_DNA"/>
</dbReference>
<feature type="compositionally biased region" description="Basic and acidic residues" evidence="1">
    <location>
        <begin position="371"/>
        <end position="386"/>
    </location>
</feature>
<evidence type="ECO:0000256" key="1">
    <source>
        <dbReference type="SAM" id="MobiDB-lite"/>
    </source>
</evidence>
<dbReference type="GeneID" id="27669319"/>
<dbReference type="PANTHER" id="PTHR42103">
    <property type="entry name" value="ALPHA/BETA-HYDROLASES SUPERFAMILY PROTEIN"/>
    <property type="match status" value="1"/>
</dbReference>
<name>A0A0F2MI53_SPOSC</name>
<dbReference type="KEGG" id="ssck:SPSK_07378"/>
<feature type="compositionally biased region" description="Low complexity" evidence="1">
    <location>
        <begin position="289"/>
        <end position="298"/>
    </location>
</feature>
<sequence>MDDTLPDPTLTLTLPSIHDGTPLDCRIYLPPSVLAVATGSPSAIASLPRWRGHAAIVAHPYGPMGGSYNDPIVKMVAQTLLQPQPQLQPPASSSSFVVATFNFRGAGRKPQGRTSWTAKPEAADYVTIAGFLYYFAHYLDPYGEKEAATSAQPPAPTSAPASRQLLSSPPPTLLFAGYSYGAMVTSLLPPLATILASFARPLRGSPAAEVRLRAARWAAIQNADFAAAMESGSAAAAGGKGSPTKARRGEARLSMGVRVGGGPDEDAQWRRTSHEVGEAGGALRHILHSSPAAPPRRSASADHRPGRGHSHRHSKSDSGNGHANSHVRSHADDLDAHAAKNEESGGDGGGGGGSGGSQRRVSGWMAKIRHGNKDEAAPPPHDDDPKSTTLSAVPNLTVVRPAYLLVSPPVGLATSLATLSFSGAASATGSLFKRKRPERPAPPAPPVTTPAATDDTTSTDGNDDNGDTDDTNSKLACNPTLVVYGDADGFVSLKKIRTWAAGLTAASMAASRGQPVERHRPLFRTQEVATAGHFWAEGRTYYELQEAVRTFAADLATEAQN</sequence>
<feature type="compositionally biased region" description="Gly residues" evidence="1">
    <location>
        <begin position="346"/>
        <end position="356"/>
    </location>
</feature>